<protein>
    <submittedName>
        <fullName evidence="1">8039_t:CDS:1</fullName>
    </submittedName>
</protein>
<dbReference type="Proteomes" id="UP000789831">
    <property type="component" value="Unassembled WGS sequence"/>
</dbReference>
<dbReference type="AlphaFoldDB" id="A0A9N8VDL0"/>
<accession>A0A9N8VDL0</accession>
<feature type="non-terminal residue" evidence="1">
    <location>
        <position position="1"/>
    </location>
</feature>
<sequence>FTVDHTETESELTNLIFQMPQVSDSHEEQMTDEEIVKFVTGEEAQEPENHEELSIPITTTDALEGLGKIIKYLQQENTVDVNLEVMKMLSSLNCQIIRRNFESRQQSTLINYFPK</sequence>
<organism evidence="1 2">
    <name type="scientific">Ambispora gerdemannii</name>
    <dbReference type="NCBI Taxonomy" id="144530"/>
    <lineage>
        <taxon>Eukaryota</taxon>
        <taxon>Fungi</taxon>
        <taxon>Fungi incertae sedis</taxon>
        <taxon>Mucoromycota</taxon>
        <taxon>Glomeromycotina</taxon>
        <taxon>Glomeromycetes</taxon>
        <taxon>Archaeosporales</taxon>
        <taxon>Ambisporaceae</taxon>
        <taxon>Ambispora</taxon>
    </lineage>
</organism>
<evidence type="ECO:0000313" key="1">
    <source>
        <dbReference type="EMBL" id="CAG8447574.1"/>
    </source>
</evidence>
<evidence type="ECO:0000313" key="2">
    <source>
        <dbReference type="Proteomes" id="UP000789831"/>
    </source>
</evidence>
<dbReference type="EMBL" id="CAJVPL010000106">
    <property type="protein sequence ID" value="CAG8447574.1"/>
    <property type="molecule type" value="Genomic_DNA"/>
</dbReference>
<comment type="caution">
    <text evidence="1">The sequence shown here is derived from an EMBL/GenBank/DDBJ whole genome shotgun (WGS) entry which is preliminary data.</text>
</comment>
<gene>
    <name evidence="1" type="ORF">AGERDE_LOCUS1515</name>
</gene>
<name>A0A9N8VDL0_9GLOM</name>
<reference evidence="1" key="1">
    <citation type="submission" date="2021-06" db="EMBL/GenBank/DDBJ databases">
        <authorList>
            <person name="Kallberg Y."/>
            <person name="Tangrot J."/>
            <person name="Rosling A."/>
        </authorList>
    </citation>
    <scope>NUCLEOTIDE SEQUENCE</scope>
    <source>
        <strain evidence="1">MT106</strain>
    </source>
</reference>
<keyword evidence="2" id="KW-1185">Reference proteome</keyword>
<proteinExistence type="predicted"/>